<reference evidence="2" key="1">
    <citation type="journal article" date="2020" name="Fungal Divers.">
        <title>Resolving the Mortierellaceae phylogeny through synthesis of multi-gene phylogenetics and phylogenomics.</title>
        <authorList>
            <person name="Vandepol N."/>
            <person name="Liber J."/>
            <person name="Desiro A."/>
            <person name="Na H."/>
            <person name="Kennedy M."/>
            <person name="Barry K."/>
            <person name="Grigoriev I.V."/>
            <person name="Miller A.N."/>
            <person name="O'Donnell K."/>
            <person name="Stajich J.E."/>
            <person name="Bonito G."/>
        </authorList>
    </citation>
    <scope>NUCLEOTIDE SEQUENCE</scope>
    <source>
        <strain evidence="2">NVP1</strain>
    </source>
</reference>
<sequence>MANNRDLCCYCVPLRFTVGLLSLIYLGITAATTYQKYTANDSDDTKAKIVIYVSCGFQVLIAFLGLLAALTKSVKITKILSVLWWMLTALVLALSLGSVVIIARHDRPAIEAQCRTSIKPENKMSPSDQEVYNCYRTVIIVSAVVLGVQFLVMVLIGWVIQRYLREVTQDAAVKDAIKAVDENA</sequence>
<dbReference type="Proteomes" id="UP000696485">
    <property type="component" value="Unassembled WGS sequence"/>
</dbReference>
<keyword evidence="1" id="KW-0812">Transmembrane</keyword>
<protein>
    <submittedName>
        <fullName evidence="2">Uncharacterized protein</fullName>
    </submittedName>
</protein>
<feature type="transmembrane region" description="Helical" evidence="1">
    <location>
        <begin position="49"/>
        <end position="70"/>
    </location>
</feature>
<accession>A0A9P5SFL1</accession>
<proteinExistence type="predicted"/>
<dbReference type="AlphaFoldDB" id="A0A9P5SFL1"/>
<comment type="caution">
    <text evidence="2">The sequence shown here is derived from an EMBL/GenBank/DDBJ whole genome shotgun (WGS) entry which is preliminary data.</text>
</comment>
<gene>
    <name evidence="2" type="ORF">BG006_010343</name>
</gene>
<evidence type="ECO:0000313" key="2">
    <source>
        <dbReference type="EMBL" id="KAF9326220.1"/>
    </source>
</evidence>
<name>A0A9P5SFL1_9FUNG</name>
<dbReference type="EMBL" id="JAAAUY010000811">
    <property type="protein sequence ID" value="KAF9326220.1"/>
    <property type="molecule type" value="Genomic_DNA"/>
</dbReference>
<feature type="transmembrane region" description="Helical" evidence="1">
    <location>
        <begin position="7"/>
        <end position="29"/>
    </location>
</feature>
<keyword evidence="1" id="KW-0472">Membrane</keyword>
<keyword evidence="1" id="KW-1133">Transmembrane helix</keyword>
<organism evidence="2 3">
    <name type="scientific">Podila minutissima</name>
    <dbReference type="NCBI Taxonomy" id="64525"/>
    <lineage>
        <taxon>Eukaryota</taxon>
        <taxon>Fungi</taxon>
        <taxon>Fungi incertae sedis</taxon>
        <taxon>Mucoromycota</taxon>
        <taxon>Mortierellomycotina</taxon>
        <taxon>Mortierellomycetes</taxon>
        <taxon>Mortierellales</taxon>
        <taxon>Mortierellaceae</taxon>
        <taxon>Podila</taxon>
    </lineage>
</organism>
<feature type="transmembrane region" description="Helical" evidence="1">
    <location>
        <begin position="82"/>
        <end position="103"/>
    </location>
</feature>
<evidence type="ECO:0000313" key="3">
    <source>
        <dbReference type="Proteomes" id="UP000696485"/>
    </source>
</evidence>
<keyword evidence="3" id="KW-1185">Reference proteome</keyword>
<feature type="transmembrane region" description="Helical" evidence="1">
    <location>
        <begin position="138"/>
        <end position="160"/>
    </location>
</feature>
<evidence type="ECO:0000256" key="1">
    <source>
        <dbReference type="SAM" id="Phobius"/>
    </source>
</evidence>